<dbReference type="EMBL" id="CAJPDT010000011">
    <property type="protein sequence ID" value="CAF9912992.1"/>
    <property type="molecule type" value="Genomic_DNA"/>
</dbReference>
<gene>
    <name evidence="1" type="ORF">IMSHALPRED_000870</name>
</gene>
<sequence length="128" mass="14777">MEKSQFWGWKNLTRDHIPFVDQVQKVEILDYPDDGALSNWLCYREGEDIRERNEMDHAGAVRVIAESMKGALEPSLGPSTMSEERLEHAIRWEITFHPRDYLAKKTKTEADANQVVKAQEEFPGISKS</sequence>
<accession>A0A8H3EZ87</accession>
<protein>
    <submittedName>
        <fullName evidence="1">Uncharacterized protein</fullName>
    </submittedName>
</protein>
<evidence type="ECO:0000313" key="2">
    <source>
        <dbReference type="Proteomes" id="UP000664534"/>
    </source>
</evidence>
<name>A0A8H3EZ87_9LECA</name>
<dbReference type="AlphaFoldDB" id="A0A8H3EZ87"/>
<organism evidence="1 2">
    <name type="scientific">Imshaugia aleurites</name>
    <dbReference type="NCBI Taxonomy" id="172621"/>
    <lineage>
        <taxon>Eukaryota</taxon>
        <taxon>Fungi</taxon>
        <taxon>Dikarya</taxon>
        <taxon>Ascomycota</taxon>
        <taxon>Pezizomycotina</taxon>
        <taxon>Lecanoromycetes</taxon>
        <taxon>OSLEUM clade</taxon>
        <taxon>Lecanoromycetidae</taxon>
        <taxon>Lecanorales</taxon>
        <taxon>Lecanorineae</taxon>
        <taxon>Parmeliaceae</taxon>
        <taxon>Imshaugia</taxon>
    </lineage>
</organism>
<keyword evidence="2" id="KW-1185">Reference proteome</keyword>
<comment type="caution">
    <text evidence="1">The sequence shown here is derived from an EMBL/GenBank/DDBJ whole genome shotgun (WGS) entry which is preliminary data.</text>
</comment>
<evidence type="ECO:0000313" key="1">
    <source>
        <dbReference type="EMBL" id="CAF9912992.1"/>
    </source>
</evidence>
<proteinExistence type="predicted"/>
<dbReference type="Proteomes" id="UP000664534">
    <property type="component" value="Unassembled WGS sequence"/>
</dbReference>
<reference evidence="1" key="1">
    <citation type="submission" date="2021-03" db="EMBL/GenBank/DDBJ databases">
        <authorList>
            <person name="Tagirdzhanova G."/>
        </authorList>
    </citation>
    <scope>NUCLEOTIDE SEQUENCE</scope>
</reference>